<feature type="compositionally biased region" description="Low complexity" evidence="13">
    <location>
        <begin position="35"/>
        <end position="50"/>
    </location>
</feature>
<dbReference type="GO" id="GO:0006798">
    <property type="term" value="P:polyphosphate catabolic process"/>
    <property type="evidence" value="ECO:0007669"/>
    <property type="project" value="TreeGrafter"/>
</dbReference>
<evidence type="ECO:0000313" key="16">
    <source>
        <dbReference type="Proteomes" id="UP001221413"/>
    </source>
</evidence>
<evidence type="ECO:0000256" key="1">
    <source>
        <dbReference type="ARBA" id="ARBA00004576"/>
    </source>
</evidence>
<comment type="similarity">
    <text evidence="2">Belongs to the endopolyphosphatase PPN1 family.</text>
</comment>
<accession>A0AAD6IWK4</accession>
<feature type="region of interest" description="Disordered" evidence="13">
    <location>
        <begin position="396"/>
        <end position="417"/>
    </location>
</feature>
<evidence type="ECO:0000256" key="8">
    <source>
        <dbReference type="ARBA" id="ARBA00022968"/>
    </source>
</evidence>
<keyword evidence="16" id="KW-1185">Reference proteome</keyword>
<feature type="chain" id="PRO_5042287843" description="Endopolyphosphatase" evidence="14">
    <location>
        <begin position="28"/>
        <end position="692"/>
    </location>
</feature>
<evidence type="ECO:0000313" key="15">
    <source>
        <dbReference type="EMBL" id="KAJ6258900.1"/>
    </source>
</evidence>
<name>A0AAD6IWK4_DREDA</name>
<evidence type="ECO:0000256" key="12">
    <source>
        <dbReference type="PIRNR" id="PIRNR027093"/>
    </source>
</evidence>
<evidence type="ECO:0000256" key="2">
    <source>
        <dbReference type="ARBA" id="ARBA00010399"/>
    </source>
</evidence>
<comment type="caution">
    <text evidence="15">The sequence shown here is derived from an EMBL/GenBank/DDBJ whole genome shotgun (WGS) entry which is preliminary data.</text>
</comment>
<gene>
    <name evidence="15" type="ORF">Dda_5795</name>
</gene>
<feature type="region of interest" description="Disordered" evidence="13">
    <location>
        <begin position="621"/>
        <end position="664"/>
    </location>
</feature>
<feature type="region of interest" description="Disordered" evidence="13">
    <location>
        <begin position="33"/>
        <end position="62"/>
    </location>
</feature>
<protein>
    <recommendedName>
        <fullName evidence="4 12">Endopolyphosphatase</fullName>
        <ecNumber evidence="3 12">3.6.1.10</ecNumber>
    </recommendedName>
</protein>
<dbReference type="Proteomes" id="UP001221413">
    <property type="component" value="Unassembled WGS sequence"/>
</dbReference>
<feature type="region of interest" description="Disordered" evidence="13">
    <location>
        <begin position="474"/>
        <end position="503"/>
    </location>
</feature>
<evidence type="ECO:0000256" key="5">
    <source>
        <dbReference type="ARBA" id="ARBA00022554"/>
    </source>
</evidence>
<feature type="compositionally biased region" description="Basic residues" evidence="13">
    <location>
        <begin position="403"/>
        <end position="417"/>
    </location>
</feature>
<reference evidence="15" key="1">
    <citation type="submission" date="2023-01" db="EMBL/GenBank/DDBJ databases">
        <title>The chitinases involved in constricting ring structure development in the nematode-trapping fungus Drechslerella dactyloides.</title>
        <authorList>
            <person name="Wang R."/>
            <person name="Zhang L."/>
            <person name="Tang P."/>
            <person name="Li S."/>
            <person name="Liang L."/>
        </authorList>
    </citation>
    <scope>NUCLEOTIDE SEQUENCE</scope>
    <source>
        <strain evidence="15">YMF1.00031</strain>
    </source>
</reference>
<sequence length="692" mass="77977">MRCIGSPNSLLLLLAVLQTSSLDLVSASPLAGSSQQKVLAPGPQQQQQPGNPSPKPNPPQRRKLYGRFLHLTDMHPDPLYLRNSSTTKSHDCHRANGRAGYWGAVRSECDSPLTLTNATFEWIRDNLRDQIDFIVWTGDNIRHDSDPLNPRNESEVFALNKMMIDSMIDVFKKDTPDPRDPLNNLIIPVVPTLGNNDVYPHNIMLPGPSDITHNYLQVWRDFIPEQQHNIFKRGAYFWAEVIPGKLAVFSLNTIYFFSSNMAVDGCNFAGEPGYQQFTWLKVQLDLMRERGMKAMMMGHVPPARTANKQSWDDTCWSKFVIWMWHYRDVVVGNLWGHMNLDHFMLMDVNLAHQLQDNPVARSSSNVSTWEEMVHVQVAGPYLTELRKVLSMMPRPPAKISSTGKHKKKKTKTPQKKYLKKIGGKYGERYVLSIVGPSVLPNYYPSLRIIEYNITGLVDKQGYLLETPEAAPWPEYHFDTVNPPPDPNIPSPPPTGSAPGPAYSPQSLSFTGIVQYYSNITKFNGWVPKHDDKGDRDDEPGTVPPGGTNPDPPPGSDSDDVDEGSQKQQPPTPIYYELEYATKNDTVWPLKDMTVRSHVQLANAMRDRGIKGSCAEMGFCDDLDNDDDDDGDLDDDIEDNDIEDDSEYDLSDGSESNELDPNGVQKKRDKLWHSFVKRAFVGAVPDDEIDLIP</sequence>
<dbReference type="GO" id="GO:0000298">
    <property type="term" value="F:endopolyphosphatase activity"/>
    <property type="evidence" value="ECO:0007669"/>
    <property type="project" value="UniProtKB-EC"/>
</dbReference>
<dbReference type="GO" id="GO:0000324">
    <property type="term" value="C:fungal-type vacuole"/>
    <property type="evidence" value="ECO:0007669"/>
    <property type="project" value="TreeGrafter"/>
</dbReference>
<dbReference type="PIRSF" id="PIRSF027093">
    <property type="entry name" value="EndopolyPtase_N1"/>
    <property type="match status" value="1"/>
</dbReference>
<organism evidence="15 16">
    <name type="scientific">Drechslerella dactyloides</name>
    <name type="common">Nematode-trapping fungus</name>
    <name type="synonym">Arthrobotrys dactyloides</name>
    <dbReference type="NCBI Taxonomy" id="74499"/>
    <lineage>
        <taxon>Eukaryota</taxon>
        <taxon>Fungi</taxon>
        <taxon>Dikarya</taxon>
        <taxon>Ascomycota</taxon>
        <taxon>Pezizomycotina</taxon>
        <taxon>Orbiliomycetes</taxon>
        <taxon>Orbiliales</taxon>
        <taxon>Orbiliaceae</taxon>
        <taxon>Drechslerella</taxon>
    </lineage>
</organism>
<evidence type="ECO:0000256" key="7">
    <source>
        <dbReference type="ARBA" id="ARBA00022801"/>
    </source>
</evidence>
<keyword evidence="10 12" id="KW-0472">Membrane</keyword>
<dbReference type="InterPro" id="IPR012358">
    <property type="entry name" value="EndopolyPtase_N1"/>
</dbReference>
<proteinExistence type="inferred from homology"/>
<dbReference type="GO" id="GO:0005774">
    <property type="term" value="C:vacuolar membrane"/>
    <property type="evidence" value="ECO:0007669"/>
    <property type="project" value="UniProtKB-SubCell"/>
</dbReference>
<feature type="signal peptide" evidence="14">
    <location>
        <begin position="1"/>
        <end position="27"/>
    </location>
</feature>
<keyword evidence="5 12" id="KW-0926">Vacuole</keyword>
<dbReference type="GO" id="GO:0004309">
    <property type="term" value="F:exopolyphosphatase activity"/>
    <property type="evidence" value="ECO:0007669"/>
    <property type="project" value="TreeGrafter"/>
</dbReference>
<dbReference type="EC" id="3.6.1.10" evidence="3 12"/>
<keyword evidence="14" id="KW-0732">Signal</keyword>
<evidence type="ECO:0000256" key="14">
    <source>
        <dbReference type="SAM" id="SignalP"/>
    </source>
</evidence>
<keyword evidence="6" id="KW-0812">Transmembrane</keyword>
<evidence type="ECO:0000256" key="13">
    <source>
        <dbReference type="SAM" id="MobiDB-lite"/>
    </source>
</evidence>
<evidence type="ECO:0000256" key="10">
    <source>
        <dbReference type="ARBA" id="ARBA00023136"/>
    </source>
</evidence>
<comment type="catalytic activity">
    <reaction evidence="12">
        <text>[phosphate](n+1) + n H2O = (n+1) phosphate + n H(+)</text>
        <dbReference type="Rhea" id="RHEA:22452"/>
        <dbReference type="Rhea" id="RHEA-COMP:14280"/>
        <dbReference type="ChEBI" id="CHEBI:15377"/>
        <dbReference type="ChEBI" id="CHEBI:15378"/>
        <dbReference type="ChEBI" id="CHEBI:16838"/>
        <dbReference type="ChEBI" id="CHEBI:43474"/>
        <dbReference type="EC" id="3.6.1.10"/>
    </reaction>
</comment>
<keyword evidence="9" id="KW-1133">Transmembrane helix</keyword>
<feature type="region of interest" description="Disordered" evidence="13">
    <location>
        <begin position="526"/>
        <end position="570"/>
    </location>
</feature>
<evidence type="ECO:0000256" key="6">
    <source>
        <dbReference type="ARBA" id="ARBA00022692"/>
    </source>
</evidence>
<evidence type="ECO:0000256" key="9">
    <source>
        <dbReference type="ARBA" id="ARBA00022989"/>
    </source>
</evidence>
<dbReference type="InterPro" id="IPR029052">
    <property type="entry name" value="Metallo-depent_PP-like"/>
</dbReference>
<evidence type="ECO:0000256" key="4">
    <source>
        <dbReference type="ARBA" id="ARBA00014458"/>
    </source>
</evidence>
<evidence type="ECO:0000256" key="11">
    <source>
        <dbReference type="ARBA" id="ARBA00023180"/>
    </source>
</evidence>
<dbReference type="Gene3D" id="3.60.21.10">
    <property type="match status" value="1"/>
</dbReference>
<evidence type="ECO:0000256" key="3">
    <source>
        <dbReference type="ARBA" id="ARBA00012459"/>
    </source>
</evidence>
<dbReference type="PANTHER" id="PTHR10340">
    <property type="entry name" value="SPHINGOMYELIN PHOSPHODIESTERASE"/>
    <property type="match status" value="1"/>
</dbReference>
<dbReference type="SUPFAM" id="SSF56300">
    <property type="entry name" value="Metallo-dependent phosphatases"/>
    <property type="match status" value="1"/>
</dbReference>
<dbReference type="AlphaFoldDB" id="A0AAD6IWK4"/>
<dbReference type="GO" id="GO:0008081">
    <property type="term" value="F:phosphoric diester hydrolase activity"/>
    <property type="evidence" value="ECO:0007669"/>
    <property type="project" value="TreeGrafter"/>
</dbReference>
<keyword evidence="8" id="KW-0735">Signal-anchor</keyword>
<keyword evidence="11" id="KW-0325">Glycoprotein</keyword>
<dbReference type="PANTHER" id="PTHR10340:SF55">
    <property type="entry name" value="ENDOPOLYPHOSPHATASE"/>
    <property type="match status" value="1"/>
</dbReference>
<comment type="function">
    <text evidence="12">Catalyzes the hydrolysis of inorganic polyphosphate (polyP) chains of many hundreds of phosphate residues into shorter lengths.</text>
</comment>
<feature type="compositionally biased region" description="Acidic residues" evidence="13">
    <location>
        <begin position="621"/>
        <end position="657"/>
    </location>
</feature>
<keyword evidence="7 12" id="KW-0378">Hydrolase</keyword>
<feature type="compositionally biased region" description="Pro residues" evidence="13">
    <location>
        <begin position="481"/>
        <end position="495"/>
    </location>
</feature>
<dbReference type="EMBL" id="JAQGDS010000007">
    <property type="protein sequence ID" value="KAJ6258900.1"/>
    <property type="molecule type" value="Genomic_DNA"/>
</dbReference>
<comment type="subcellular location">
    <subcellularLocation>
        <location evidence="1">Vacuole membrane</location>
        <topology evidence="1">Single-pass type II membrane protein</topology>
    </subcellularLocation>
</comment>